<accession>A0A1E1LD48</accession>
<keyword evidence="4" id="KW-0479">Metal-binding</keyword>
<dbReference type="InterPro" id="IPR001965">
    <property type="entry name" value="Znf_PHD"/>
</dbReference>
<dbReference type="GO" id="GO:0031440">
    <property type="term" value="P:regulation of mRNA 3'-end processing"/>
    <property type="evidence" value="ECO:0007669"/>
    <property type="project" value="TreeGrafter"/>
</dbReference>
<evidence type="ECO:0000256" key="1">
    <source>
        <dbReference type="ARBA" id="ARBA00002311"/>
    </source>
</evidence>
<dbReference type="Pfam" id="PF07744">
    <property type="entry name" value="SPOC"/>
    <property type="match status" value="1"/>
</dbReference>
<dbReference type="PROSITE" id="PS01359">
    <property type="entry name" value="ZF_PHD_1"/>
    <property type="match status" value="1"/>
</dbReference>
<dbReference type="Gene3D" id="3.30.40.10">
    <property type="entry name" value="Zinc/RING finger domain, C3HC4 (zinc finger)"/>
    <property type="match status" value="1"/>
</dbReference>
<feature type="compositionally biased region" description="Basic and acidic residues" evidence="7">
    <location>
        <begin position="73"/>
        <end position="85"/>
    </location>
</feature>
<sequence>MSHDLPPITTTARPTPDLPMFGSGSILAQVYAAYPNRLNILPIATSALKIAYKLNMADEPRRSVRATKGVHTGKMDLDSTPEPKKKGGKKKKVEKEEDPEVIRCVCGAIDSPEGDEEPWIACDQCTVWQHNVCVGITTFEDEIPEHYLCELCDPGAHKELLDGMKKGIRVWENRQKKYNAELAKAEKAEKAEKEAQSAKGKKKGKRVSDSVTNGKGSTPSTPLKKETPRAGSAKRKIRDESQDEPKPKVRKVSAAPAPAPAQTPRQESPPSDLAVRLSEIHDILQEAGAKLIMKNLKPAISHAINHRVYTLAPNDTLDAKTERLAIQIQAAVKVQHDEKQTYLAQCRTITANLKLNQELTDRLLKHTLQPLTLASMSSDDMASKELKKEVAGLKARAEKQSIMITDDGPRMRRTHKGEEVVEDDNFAMPVDSMPTSRRRSMLDPNGQMATRSRENSPGTLEGEDINSYRGTDDIRGNAAPKLAVQTRKPSQPDFDYNKVVSQVAASPITSQHVRRESSNNAPPVSGPGVDPEIDKMLQDDEGDSDAYSPAEYPTDPDIVWQGTLTMESVARFPATAKHVAGFGDKAHSASWKDNLQSDLRIAGRIDQDKANEYLCSLRYSPPTDVAVVSITPSGEASDADFYALYHYFDSKKRYGVLTNKGLGNIRDTYLVPVPPSPGSIPDFVTNLEGHKVPEIRSDPMILVTLVIRNNIPVDTLRFGGDSPTVVNHAQRQVSISGTGPAMSPVQPQGAYSAPPLTHQGFPQDEPQPQPHHQQVQGDDQRTADQRAGETTAAEILGPYRDAPTVAFLMPQAYQMRPVEWQIIRGILEEDEKARHDLQHMSQVLEVRMQTHEMEARR</sequence>
<keyword evidence="5" id="KW-0863">Zinc-finger</keyword>
<evidence type="ECO:0000313" key="10">
    <source>
        <dbReference type="Proteomes" id="UP000178912"/>
    </source>
</evidence>
<organism evidence="9 10">
    <name type="scientific">Rhynchosporium agropyri</name>
    <dbReference type="NCBI Taxonomy" id="914238"/>
    <lineage>
        <taxon>Eukaryota</taxon>
        <taxon>Fungi</taxon>
        <taxon>Dikarya</taxon>
        <taxon>Ascomycota</taxon>
        <taxon>Pezizomycotina</taxon>
        <taxon>Leotiomycetes</taxon>
        <taxon>Helotiales</taxon>
        <taxon>Ploettnerulaceae</taxon>
        <taxon>Rhynchosporium</taxon>
    </lineage>
</organism>
<feature type="region of interest" description="Disordered" evidence="7">
    <location>
        <begin position="735"/>
        <end position="787"/>
    </location>
</feature>
<feature type="region of interest" description="Disordered" evidence="7">
    <location>
        <begin position="186"/>
        <end position="272"/>
    </location>
</feature>
<dbReference type="SMART" id="SM00510">
    <property type="entry name" value="TFS2M"/>
    <property type="match status" value="1"/>
</dbReference>
<feature type="domain" description="TFIIS central" evidence="8">
    <location>
        <begin position="280"/>
        <end position="409"/>
    </location>
</feature>
<dbReference type="GO" id="GO:0001139">
    <property type="term" value="F:RNA polymerase II complex recruiting activity"/>
    <property type="evidence" value="ECO:0007669"/>
    <property type="project" value="TreeGrafter"/>
</dbReference>
<evidence type="ECO:0000256" key="6">
    <source>
        <dbReference type="ARBA" id="ARBA00022833"/>
    </source>
</evidence>
<name>A0A1E1LD48_9HELO</name>
<protein>
    <recommendedName>
        <fullName evidence="3">Transcription factor BYE1</fullName>
    </recommendedName>
</protein>
<feature type="region of interest" description="Disordered" evidence="7">
    <location>
        <begin position="63"/>
        <end position="94"/>
    </location>
</feature>
<dbReference type="OrthoDB" id="79252at2759"/>
<dbReference type="GO" id="GO:0031564">
    <property type="term" value="P:transcription antitermination"/>
    <property type="evidence" value="ECO:0007669"/>
    <property type="project" value="TreeGrafter"/>
</dbReference>
<dbReference type="CDD" id="cd21538">
    <property type="entry name" value="SPOC_TFIIS"/>
    <property type="match status" value="1"/>
</dbReference>
<dbReference type="GO" id="GO:0000977">
    <property type="term" value="F:RNA polymerase II transcription regulatory region sequence-specific DNA binding"/>
    <property type="evidence" value="ECO:0007669"/>
    <property type="project" value="TreeGrafter"/>
</dbReference>
<dbReference type="Pfam" id="PF23257">
    <property type="entry name" value="DUF7071"/>
    <property type="match status" value="1"/>
</dbReference>
<feature type="compositionally biased region" description="Basic and acidic residues" evidence="7">
    <location>
        <begin position="186"/>
        <end position="196"/>
    </location>
</feature>
<reference evidence="10" key="1">
    <citation type="submission" date="2016-03" db="EMBL/GenBank/DDBJ databases">
        <authorList>
            <person name="Guldener U."/>
        </authorList>
    </citation>
    <scope>NUCLEOTIDE SEQUENCE [LARGE SCALE GENOMIC DNA]</scope>
    <source>
        <strain evidence="10">04CH-RAC-A.6.1</strain>
    </source>
</reference>
<evidence type="ECO:0000256" key="3">
    <source>
        <dbReference type="ARBA" id="ARBA00021616"/>
    </source>
</evidence>
<comment type="function">
    <text evidence="1">Negative regulator of transcription elongation.</text>
</comment>
<dbReference type="Pfam" id="PF07500">
    <property type="entry name" value="TFIIS_M"/>
    <property type="match status" value="1"/>
</dbReference>
<dbReference type="InterPro" id="IPR055499">
    <property type="entry name" value="DUF7071"/>
</dbReference>
<feature type="compositionally biased region" description="Polar residues" evidence="7">
    <location>
        <begin position="447"/>
        <end position="458"/>
    </location>
</feature>
<feature type="compositionally biased region" description="Basic and acidic residues" evidence="7">
    <location>
        <begin position="778"/>
        <end position="787"/>
    </location>
</feature>
<dbReference type="PROSITE" id="PS51321">
    <property type="entry name" value="TFIIS_CENTRAL"/>
    <property type="match status" value="1"/>
</dbReference>
<gene>
    <name evidence="9" type="ORF">RAG0_13034</name>
</gene>
<keyword evidence="10" id="KW-1185">Reference proteome</keyword>
<dbReference type="Pfam" id="PF20826">
    <property type="entry name" value="PHD_5"/>
    <property type="match status" value="1"/>
</dbReference>
<comment type="similarity">
    <text evidence="2">Belongs to the BYE1 family.</text>
</comment>
<feature type="region of interest" description="Disordered" evidence="7">
    <location>
        <begin position="507"/>
        <end position="554"/>
    </location>
</feature>
<feature type="region of interest" description="Disordered" evidence="7">
    <location>
        <begin position="428"/>
        <end position="476"/>
    </location>
</feature>
<dbReference type="InterPro" id="IPR013083">
    <property type="entry name" value="Znf_RING/FYVE/PHD"/>
</dbReference>
<dbReference type="InterPro" id="IPR012921">
    <property type="entry name" value="SPOC_C"/>
</dbReference>
<dbReference type="GO" id="GO:0008270">
    <property type="term" value="F:zinc ion binding"/>
    <property type="evidence" value="ECO:0007669"/>
    <property type="project" value="UniProtKB-KW"/>
</dbReference>
<evidence type="ECO:0000256" key="7">
    <source>
        <dbReference type="SAM" id="MobiDB-lite"/>
    </source>
</evidence>
<feature type="compositionally biased region" description="Basic and acidic residues" evidence="7">
    <location>
        <begin position="237"/>
        <end position="247"/>
    </location>
</feature>
<dbReference type="SMART" id="SM00249">
    <property type="entry name" value="PHD"/>
    <property type="match status" value="1"/>
</dbReference>
<feature type="compositionally biased region" description="Polar residues" evidence="7">
    <location>
        <begin position="209"/>
        <end position="221"/>
    </location>
</feature>
<evidence type="ECO:0000256" key="2">
    <source>
        <dbReference type="ARBA" id="ARBA00011050"/>
    </source>
</evidence>
<dbReference type="SUPFAM" id="SSF46942">
    <property type="entry name" value="Elongation factor TFIIS domain 2"/>
    <property type="match status" value="1"/>
</dbReference>
<dbReference type="SUPFAM" id="SSF57903">
    <property type="entry name" value="FYVE/PHD zinc finger"/>
    <property type="match status" value="1"/>
</dbReference>
<proteinExistence type="inferred from homology"/>
<dbReference type="PANTHER" id="PTHR11477">
    <property type="entry name" value="TRANSCRIPTION FACTOR S-II ZINC FINGER DOMAIN-CONTAINING PROTEIN"/>
    <property type="match status" value="1"/>
</dbReference>
<dbReference type="InterPro" id="IPR036575">
    <property type="entry name" value="TFIIS_cen_dom_sf"/>
</dbReference>
<dbReference type="GO" id="GO:0006362">
    <property type="term" value="P:transcription elongation by RNA polymerase I"/>
    <property type="evidence" value="ECO:0007669"/>
    <property type="project" value="TreeGrafter"/>
</dbReference>
<dbReference type="PANTHER" id="PTHR11477:SF11">
    <property type="entry name" value="TRANSCRIPTION FACTOR BYE1"/>
    <property type="match status" value="1"/>
</dbReference>
<evidence type="ECO:0000259" key="8">
    <source>
        <dbReference type="PROSITE" id="PS51321"/>
    </source>
</evidence>
<evidence type="ECO:0000256" key="5">
    <source>
        <dbReference type="ARBA" id="ARBA00022771"/>
    </source>
</evidence>
<dbReference type="AlphaFoldDB" id="A0A1E1LD48"/>
<evidence type="ECO:0000256" key="4">
    <source>
        <dbReference type="ARBA" id="ARBA00022723"/>
    </source>
</evidence>
<dbReference type="InterPro" id="IPR003618">
    <property type="entry name" value="TFIIS_cen_dom"/>
</dbReference>
<dbReference type="InterPro" id="IPR019786">
    <property type="entry name" value="Zinc_finger_PHD-type_CS"/>
</dbReference>
<dbReference type="EMBL" id="FJUX01000098">
    <property type="protein sequence ID" value="CZT07659.1"/>
    <property type="molecule type" value="Genomic_DNA"/>
</dbReference>
<keyword evidence="6" id="KW-0862">Zinc</keyword>
<evidence type="ECO:0000313" key="9">
    <source>
        <dbReference type="EMBL" id="CZT07659.1"/>
    </source>
</evidence>
<dbReference type="InterPro" id="IPR011011">
    <property type="entry name" value="Znf_FYVE_PHD"/>
</dbReference>
<dbReference type="Gene3D" id="1.10.472.30">
    <property type="entry name" value="Transcription elongation factor S-II, central domain"/>
    <property type="match status" value="1"/>
</dbReference>
<dbReference type="GO" id="GO:0006368">
    <property type="term" value="P:transcription elongation by RNA polymerase II"/>
    <property type="evidence" value="ECO:0007669"/>
    <property type="project" value="TreeGrafter"/>
</dbReference>
<dbReference type="Proteomes" id="UP000178912">
    <property type="component" value="Unassembled WGS sequence"/>
</dbReference>
<dbReference type="GO" id="GO:0005634">
    <property type="term" value="C:nucleus"/>
    <property type="evidence" value="ECO:0007669"/>
    <property type="project" value="TreeGrafter"/>
</dbReference>
<feature type="compositionally biased region" description="Low complexity" evidence="7">
    <location>
        <begin position="762"/>
        <end position="777"/>
    </location>
</feature>